<evidence type="ECO:0000313" key="1">
    <source>
        <dbReference type="EMBL" id="MDQ8195088.1"/>
    </source>
</evidence>
<organism evidence="1 2">
    <name type="scientific">Thalassobacterium sedimentorum</name>
    <dbReference type="NCBI Taxonomy" id="3041258"/>
    <lineage>
        <taxon>Bacteria</taxon>
        <taxon>Pseudomonadati</taxon>
        <taxon>Verrucomicrobiota</taxon>
        <taxon>Opitutia</taxon>
        <taxon>Puniceicoccales</taxon>
        <taxon>Coraliomargaritaceae</taxon>
        <taxon>Thalassobacterium</taxon>
    </lineage>
</organism>
<dbReference type="Proteomes" id="UP001243717">
    <property type="component" value="Unassembled WGS sequence"/>
</dbReference>
<gene>
    <name evidence="1" type="ORF">QEH59_11675</name>
</gene>
<accession>A0ABU1AJY7</accession>
<evidence type="ECO:0008006" key="3">
    <source>
        <dbReference type="Google" id="ProtNLM"/>
    </source>
</evidence>
<sequence>MKTDRQERMEVIRELCVKFAEEKMGCGYSRIQGALSNFGYKVSMTIVGNILRAKGIIPSPERGKQSNWTEHESAEMVHRRCARRDLSAGALWAA</sequence>
<comment type="caution">
    <text evidence="1">The sequence shown here is derived from an EMBL/GenBank/DDBJ whole genome shotgun (WGS) entry which is preliminary data.</text>
</comment>
<evidence type="ECO:0000313" key="2">
    <source>
        <dbReference type="Proteomes" id="UP001243717"/>
    </source>
</evidence>
<protein>
    <recommendedName>
        <fullName evidence="3">HTH-like domain-containing protein</fullName>
    </recommendedName>
</protein>
<keyword evidence="2" id="KW-1185">Reference proteome</keyword>
<proteinExistence type="predicted"/>
<dbReference type="EMBL" id="JARXIC010000018">
    <property type="protein sequence ID" value="MDQ8195088.1"/>
    <property type="molecule type" value="Genomic_DNA"/>
</dbReference>
<dbReference type="RefSeq" id="WP_308985548.1">
    <property type="nucleotide sequence ID" value="NZ_JARXIC010000018.1"/>
</dbReference>
<name>A0ABU1AJY7_9BACT</name>
<reference evidence="1 2" key="1">
    <citation type="submission" date="2023-04" db="EMBL/GenBank/DDBJ databases">
        <title>A novel bacteria isolated from coastal sediment.</title>
        <authorList>
            <person name="Liu X.-J."/>
            <person name="Du Z.-J."/>
        </authorList>
    </citation>
    <scope>NUCLEOTIDE SEQUENCE [LARGE SCALE GENOMIC DNA]</scope>
    <source>
        <strain evidence="1 2">SDUM461004</strain>
    </source>
</reference>